<feature type="region of interest" description="Disordered" evidence="1">
    <location>
        <begin position="24"/>
        <end position="222"/>
    </location>
</feature>
<feature type="compositionally biased region" description="Low complexity" evidence="1">
    <location>
        <begin position="33"/>
        <end position="47"/>
    </location>
</feature>
<protein>
    <submittedName>
        <fullName evidence="2">Uncharacterized protein</fullName>
    </submittedName>
</protein>
<comment type="caution">
    <text evidence="2">The sequence shown here is derived from an EMBL/GenBank/DDBJ whole genome shotgun (WGS) entry which is preliminary data.</text>
</comment>
<feature type="compositionally biased region" description="Basic and acidic residues" evidence="1">
    <location>
        <begin position="212"/>
        <end position="222"/>
    </location>
</feature>
<accession>A0A9W7DTE6</accession>
<proteinExistence type="predicted"/>
<dbReference type="EMBL" id="BLQM01000037">
    <property type="protein sequence ID" value="GMH54182.1"/>
    <property type="molecule type" value="Genomic_DNA"/>
</dbReference>
<sequence length="222" mass="24198">MSSSSGMPSEWRRASLNSFTSDLEGLNVDDHIGPPSSSGLIPSLQPSKSTDSTSSVPREWRRASMTSMLTTKPDMAEEIKRESSRRSSRRNSINSQDFENELGRSPPTSPNGDFEEVPSHWRRASKFHPGPPGAEVTSPDSPLTPNMSEKRASESVKISKKMGGIDIPDSWLLNRRESTESIGEGGMSPMSPGGPGSWLREDSKEDGEEGKDESKDDGKSDD</sequence>
<organism evidence="2 3">
    <name type="scientific">Triparma laevis f. inornata</name>
    <dbReference type="NCBI Taxonomy" id="1714386"/>
    <lineage>
        <taxon>Eukaryota</taxon>
        <taxon>Sar</taxon>
        <taxon>Stramenopiles</taxon>
        <taxon>Ochrophyta</taxon>
        <taxon>Bolidophyceae</taxon>
        <taxon>Parmales</taxon>
        <taxon>Triparmaceae</taxon>
        <taxon>Triparma</taxon>
    </lineage>
</organism>
<gene>
    <name evidence="2" type="ORF">TL16_g01622</name>
</gene>
<feature type="compositionally biased region" description="Polar residues" evidence="1">
    <location>
        <begin position="138"/>
        <end position="147"/>
    </location>
</feature>
<dbReference type="Proteomes" id="UP001162640">
    <property type="component" value="Unassembled WGS sequence"/>
</dbReference>
<reference evidence="3" key="1">
    <citation type="journal article" date="2023" name="Commun. Biol.">
        <title>Genome analysis of Parmales, the sister group of diatoms, reveals the evolutionary specialization of diatoms from phago-mixotrophs to photoautotrophs.</title>
        <authorList>
            <person name="Ban H."/>
            <person name="Sato S."/>
            <person name="Yoshikawa S."/>
            <person name="Yamada K."/>
            <person name="Nakamura Y."/>
            <person name="Ichinomiya M."/>
            <person name="Sato N."/>
            <person name="Blanc-Mathieu R."/>
            <person name="Endo H."/>
            <person name="Kuwata A."/>
            <person name="Ogata H."/>
        </authorList>
    </citation>
    <scope>NUCLEOTIDE SEQUENCE [LARGE SCALE GENOMIC DNA]</scope>
</reference>
<name>A0A9W7DTE6_9STRA</name>
<feature type="compositionally biased region" description="Basic and acidic residues" evidence="1">
    <location>
        <begin position="74"/>
        <end position="85"/>
    </location>
</feature>
<evidence type="ECO:0000256" key="1">
    <source>
        <dbReference type="SAM" id="MobiDB-lite"/>
    </source>
</evidence>
<evidence type="ECO:0000313" key="3">
    <source>
        <dbReference type="Proteomes" id="UP001162640"/>
    </source>
</evidence>
<evidence type="ECO:0000313" key="2">
    <source>
        <dbReference type="EMBL" id="GMH54182.1"/>
    </source>
</evidence>
<dbReference type="AlphaFoldDB" id="A0A9W7DTE6"/>